<comment type="subcellular location">
    <subcellularLocation>
        <location evidence="1">Cell junction</location>
        <location evidence="1">Focal adhesion</location>
    </subcellularLocation>
</comment>
<feature type="compositionally biased region" description="Polar residues" evidence="3">
    <location>
        <begin position="119"/>
        <end position="130"/>
    </location>
</feature>
<dbReference type="Gene3D" id="3.30.420.10">
    <property type="entry name" value="Ribonuclease H-like superfamily/Ribonuclease H"/>
    <property type="match status" value="1"/>
</dbReference>
<dbReference type="Gene3D" id="3.40.395.10">
    <property type="entry name" value="Adenoviral Proteinase, Chain A"/>
    <property type="match status" value="1"/>
</dbReference>
<reference evidence="5 6" key="1">
    <citation type="submission" date="2018-03" db="EMBL/GenBank/DDBJ databases">
        <title>Draft genome sequence of Rohu Carp (Labeo rohita).</title>
        <authorList>
            <person name="Das P."/>
            <person name="Kushwaha B."/>
            <person name="Joshi C.G."/>
            <person name="Kumar D."/>
            <person name="Nagpure N.S."/>
            <person name="Sahoo L."/>
            <person name="Das S.P."/>
            <person name="Bit A."/>
            <person name="Patnaik S."/>
            <person name="Meher P.K."/>
            <person name="Jayasankar P."/>
            <person name="Koringa P.G."/>
            <person name="Patel N.V."/>
            <person name="Hinsu A.T."/>
            <person name="Kumar R."/>
            <person name="Pandey M."/>
            <person name="Agarwal S."/>
            <person name="Srivastava S."/>
            <person name="Singh M."/>
            <person name="Iquebal M.A."/>
            <person name="Jaiswal S."/>
            <person name="Angadi U.B."/>
            <person name="Kumar N."/>
            <person name="Raza M."/>
            <person name="Shah T.M."/>
            <person name="Rai A."/>
            <person name="Jena J.K."/>
        </authorList>
    </citation>
    <scope>NUCLEOTIDE SEQUENCE [LARGE SCALE GENOMIC DNA]</scope>
    <source>
        <strain evidence="5">DASCIFA01</strain>
        <tissue evidence="5">Testis</tissue>
    </source>
</reference>
<feature type="compositionally biased region" description="Low complexity" evidence="3">
    <location>
        <begin position="555"/>
        <end position="590"/>
    </location>
</feature>
<evidence type="ECO:0000256" key="4">
    <source>
        <dbReference type="SAM" id="SignalP"/>
    </source>
</evidence>
<protein>
    <submittedName>
        <fullName evidence="5">Myosin-1 isoform X3</fullName>
    </submittedName>
</protein>
<feature type="compositionally biased region" description="Low complexity" evidence="3">
    <location>
        <begin position="97"/>
        <end position="118"/>
    </location>
</feature>
<keyword evidence="6" id="KW-1185">Reference proteome</keyword>
<feature type="compositionally biased region" description="Low complexity" evidence="3">
    <location>
        <begin position="619"/>
        <end position="638"/>
    </location>
</feature>
<evidence type="ECO:0000313" key="5">
    <source>
        <dbReference type="EMBL" id="RXN19593.1"/>
    </source>
</evidence>
<accession>A0A498MIK1</accession>
<feature type="chain" id="PRO_5019748699" evidence="4">
    <location>
        <begin position="29"/>
        <end position="881"/>
    </location>
</feature>
<dbReference type="STRING" id="84645.A0A498MIK1"/>
<evidence type="ECO:0000256" key="1">
    <source>
        <dbReference type="ARBA" id="ARBA00004246"/>
    </source>
</evidence>
<gene>
    <name evidence="5" type="ORF">ROHU_025649</name>
</gene>
<feature type="compositionally biased region" description="Low complexity" evidence="3">
    <location>
        <begin position="31"/>
        <end position="52"/>
    </location>
</feature>
<dbReference type="GO" id="GO:0005925">
    <property type="term" value="C:focal adhesion"/>
    <property type="evidence" value="ECO:0007669"/>
    <property type="project" value="UniProtKB-SubCell"/>
</dbReference>
<keyword evidence="2" id="KW-0175">Coiled coil</keyword>
<dbReference type="Proteomes" id="UP000290572">
    <property type="component" value="Unassembled WGS sequence"/>
</dbReference>
<dbReference type="SUPFAM" id="SSF54001">
    <property type="entry name" value="Cysteine proteinases"/>
    <property type="match status" value="1"/>
</dbReference>
<organism evidence="5 6">
    <name type="scientific">Labeo rohita</name>
    <name type="common">Indian major carp</name>
    <name type="synonym">Cyprinus rohita</name>
    <dbReference type="NCBI Taxonomy" id="84645"/>
    <lineage>
        <taxon>Eukaryota</taxon>
        <taxon>Metazoa</taxon>
        <taxon>Chordata</taxon>
        <taxon>Craniata</taxon>
        <taxon>Vertebrata</taxon>
        <taxon>Euteleostomi</taxon>
        <taxon>Actinopterygii</taxon>
        <taxon>Neopterygii</taxon>
        <taxon>Teleostei</taxon>
        <taxon>Ostariophysi</taxon>
        <taxon>Cypriniformes</taxon>
        <taxon>Cyprinidae</taxon>
        <taxon>Labeoninae</taxon>
        <taxon>Labeonini</taxon>
        <taxon>Labeo</taxon>
    </lineage>
</organism>
<keyword evidence="4" id="KW-0732">Signal</keyword>
<feature type="signal peptide" evidence="4">
    <location>
        <begin position="1"/>
        <end position="28"/>
    </location>
</feature>
<feature type="region of interest" description="Disordered" evidence="3">
    <location>
        <begin position="31"/>
        <end position="62"/>
    </location>
</feature>
<dbReference type="EMBL" id="QBIY01012662">
    <property type="protein sequence ID" value="RXN19593.1"/>
    <property type="molecule type" value="Genomic_DNA"/>
</dbReference>
<evidence type="ECO:0000256" key="2">
    <source>
        <dbReference type="SAM" id="Coils"/>
    </source>
</evidence>
<feature type="region of interest" description="Disordered" evidence="3">
    <location>
        <begin position="90"/>
        <end position="164"/>
    </location>
</feature>
<sequence>MTSHMIIFTLPVVLTVLISNIYSRYTKGVRSQSPSSVSQQQNSSQTSEQNQSDAGYNTLLSGKTSERSDTVYSKLNLVTHQVLISNIYSQQTEGGRSQSPSSVSQQQNSSQTSEQNQSDTGNNTLLSDSVSGPAEVTYAEIELKSTEKQKKKGENKGKTSESSDTVYSKLNLVTHQVLISNIHSGHTEVLISNIYSQQTEGGRSQSPSSVSQQNSSQTSEQNQSETGYNTLLYGTAHIYDTVDATNNKDISTDGPAEVTYAEIELKSTEKQKKKGENKGETSESSDTVYSKLNLVTHQAGFVSLCWFGFEESLEEVELQVSGSDDDQTLESRPAVHISGVGLKQVKQPFELVGMDLIGKLTTTESGNQSLCKLVGDKPNEWDKHLDAVMFGLRTKRQVTTKFSPYFLMFGREARYPSEIPENYRIDKTVEDTLSVEEVTESAIKMSEILKEAESNIAACQERVRKQRKRPLTKFNVGDKVWRQNVRMEQRKGGKLEPNFLGPYRIASLEGKSAGLEDETGVVIPKINIDHLRHCLEEVPRIPHKLKRRASPSPGPVISNAPSSAASPSPGPVISNAPSSAASPSPGPVISNAPFRPASPSSGPVISNAPFRPATPSPGPVISNAPSSAASPSPGPVISNAPFRPTSPSSDPVVSSASSSAVAGCFDTEKCVREAWGGKNVYVLLSKIGPFKLFYADILRTAPSQQLESEVMNAYMYHLVQKYNQHSKEKAVYIDSFEMTNIWQQKRAKTKVMIPQEKRALFLDPLGESKIKIKRCQDVTRSFMRQRGCNFSRWGCDKLPHAKQQDGSSCGPFVLKLEKLYALGMKPLLLIAHPPKMVTGTHTYQTKIMLPVHTQLSTSAKTCLENVNAIYKLMVEGLSIYH</sequence>
<comment type="caution">
    <text evidence="5">The sequence shown here is derived from an EMBL/GenBank/DDBJ whole genome shotgun (WGS) entry which is preliminary data.</text>
</comment>
<dbReference type="PANTHER" id="PTHR24216:SF65">
    <property type="entry name" value="PAXILLIN-LIKE PROTEIN 1"/>
    <property type="match status" value="1"/>
</dbReference>
<dbReference type="InterPro" id="IPR038765">
    <property type="entry name" value="Papain-like_cys_pep_sf"/>
</dbReference>
<name>A0A498MIK1_LABRO</name>
<feature type="coiled-coil region" evidence="2">
    <location>
        <begin position="435"/>
        <end position="469"/>
    </location>
</feature>
<evidence type="ECO:0000256" key="3">
    <source>
        <dbReference type="SAM" id="MobiDB-lite"/>
    </source>
</evidence>
<feature type="compositionally biased region" description="Basic and acidic residues" evidence="3">
    <location>
        <begin position="141"/>
        <end position="161"/>
    </location>
</feature>
<dbReference type="InterPro" id="IPR036397">
    <property type="entry name" value="RNaseH_sf"/>
</dbReference>
<evidence type="ECO:0000313" key="6">
    <source>
        <dbReference type="Proteomes" id="UP000290572"/>
    </source>
</evidence>
<feature type="region of interest" description="Disordered" evidence="3">
    <location>
        <begin position="542"/>
        <end position="653"/>
    </location>
</feature>
<feature type="compositionally biased region" description="Low complexity" evidence="3">
    <location>
        <begin position="204"/>
        <end position="225"/>
    </location>
</feature>
<dbReference type="AlphaFoldDB" id="A0A498MIK1"/>
<feature type="compositionally biased region" description="Polar residues" evidence="3">
    <location>
        <begin position="53"/>
        <end position="62"/>
    </location>
</feature>
<feature type="region of interest" description="Disordered" evidence="3">
    <location>
        <begin position="198"/>
        <end position="225"/>
    </location>
</feature>
<dbReference type="PANTHER" id="PTHR24216">
    <property type="entry name" value="PAXILLIN-RELATED"/>
    <property type="match status" value="1"/>
</dbReference>
<proteinExistence type="predicted"/>
<dbReference type="GO" id="GO:0003676">
    <property type="term" value="F:nucleic acid binding"/>
    <property type="evidence" value="ECO:0007669"/>
    <property type="project" value="InterPro"/>
</dbReference>